<dbReference type="PANTHER" id="PTHR33990">
    <property type="entry name" value="PROTEIN YJDN-RELATED"/>
    <property type="match status" value="1"/>
</dbReference>
<accession>A0A173LQ21</accession>
<dbReference type="PANTHER" id="PTHR33990:SF1">
    <property type="entry name" value="PROTEIN YJDN"/>
    <property type="match status" value="1"/>
</dbReference>
<protein>
    <submittedName>
        <fullName evidence="2">Protein PhnB</fullName>
    </submittedName>
</protein>
<dbReference type="AlphaFoldDB" id="A0A173LQ21"/>
<dbReference type="InterPro" id="IPR029068">
    <property type="entry name" value="Glyas_Bleomycin-R_OHBP_Dase"/>
</dbReference>
<dbReference type="OrthoDB" id="9795306at2"/>
<dbReference type="InterPro" id="IPR028973">
    <property type="entry name" value="PhnB-like"/>
</dbReference>
<dbReference type="Gene3D" id="3.10.180.10">
    <property type="entry name" value="2,3-Dihydroxybiphenyl 1,2-Dioxygenase, domain 1"/>
    <property type="match status" value="1"/>
</dbReference>
<organism evidence="2 3">
    <name type="scientific">Dietzia timorensis</name>
    <dbReference type="NCBI Taxonomy" id="499555"/>
    <lineage>
        <taxon>Bacteria</taxon>
        <taxon>Bacillati</taxon>
        <taxon>Actinomycetota</taxon>
        <taxon>Actinomycetes</taxon>
        <taxon>Mycobacteriales</taxon>
        <taxon>Dietziaceae</taxon>
        <taxon>Dietzia</taxon>
    </lineage>
</organism>
<dbReference type="Proteomes" id="UP000186104">
    <property type="component" value="Chromosome"/>
</dbReference>
<gene>
    <name evidence="2" type="ORF">BJL86_1962</name>
</gene>
<dbReference type="STRING" id="499555.BJL86_1962"/>
<dbReference type="InterPro" id="IPR004360">
    <property type="entry name" value="Glyas_Fos-R_dOase_dom"/>
</dbReference>
<reference evidence="2 3" key="1">
    <citation type="submission" date="2016-06" db="EMBL/GenBank/DDBJ databases">
        <title>Complete genome sequence of a saline-alkali tolerant type strain Dietzia timorensis ID05-A0528T.</title>
        <authorList>
            <person name="Wu X."/>
        </authorList>
    </citation>
    <scope>NUCLEOTIDE SEQUENCE [LARGE SCALE GENOMIC DNA]</scope>
    <source>
        <strain evidence="2 3">ID05-A0528</strain>
    </source>
</reference>
<dbReference type="Pfam" id="PF00903">
    <property type="entry name" value="Glyoxalase"/>
    <property type="match status" value="1"/>
</dbReference>
<keyword evidence="3" id="KW-1185">Reference proteome</keyword>
<dbReference type="SUPFAM" id="SSF54593">
    <property type="entry name" value="Glyoxalase/Bleomycin resistance protein/Dihydroxybiphenyl dioxygenase"/>
    <property type="match status" value="1"/>
</dbReference>
<proteinExistence type="predicted"/>
<evidence type="ECO:0000259" key="1">
    <source>
        <dbReference type="Pfam" id="PF00903"/>
    </source>
</evidence>
<feature type="domain" description="Glyoxalase/fosfomycin resistance/dioxygenase" evidence="1">
    <location>
        <begin position="12"/>
        <end position="133"/>
    </location>
</feature>
<dbReference type="CDD" id="cd06588">
    <property type="entry name" value="PhnB_like"/>
    <property type="match status" value="1"/>
</dbReference>
<evidence type="ECO:0000313" key="3">
    <source>
        <dbReference type="Proteomes" id="UP000186104"/>
    </source>
</evidence>
<dbReference type="EMBL" id="CP015961">
    <property type="protein sequence ID" value="ANI92730.1"/>
    <property type="molecule type" value="Genomic_DNA"/>
</dbReference>
<sequence length="140" mass="15371">MSIQFYSYISFPGNAAEAMSYYAEIFGGTAEIMKYGDNPMEGMPFTPPADAVAHAQLEGPVRLAGGDSMAENPDPLDIHNYSFLLYFDSVEEAQEMIEKFTSTGGKVEMPFDLAPWGDHYGQIVDKFGVLWALNVPAQQG</sequence>
<dbReference type="KEGG" id="dtm:BJL86_1962"/>
<evidence type="ECO:0000313" key="2">
    <source>
        <dbReference type="EMBL" id="ANI92730.1"/>
    </source>
</evidence>
<name>A0A173LQ21_9ACTN</name>